<sequence length="107" mass="11037">MTDPVVLVATMVAKPGQEELVEKTLAAALPKVHAEPGCLRYALHRKAGTTGEFVMIEKWASQEALGAHMKGAAMREVGAALAQALAGPPDMVFLDAISAGDPDAGAV</sequence>
<dbReference type="OrthoDB" id="5244470at2"/>
<reference evidence="3" key="1">
    <citation type="submission" date="2015-10" db="EMBL/GenBank/DDBJ databases">
        <authorList>
            <person name="Ju K.-S."/>
            <person name="Doroghazi J.R."/>
            <person name="Metcalf W.W."/>
        </authorList>
    </citation>
    <scope>NUCLEOTIDE SEQUENCE [LARGE SCALE GENOMIC DNA]</scope>
    <source>
        <strain evidence="3">NRRL 3151</strain>
    </source>
</reference>
<feature type="domain" description="ABM" evidence="1">
    <location>
        <begin position="5"/>
        <end position="93"/>
    </location>
</feature>
<dbReference type="RefSeq" id="WP_062701006.1">
    <property type="nucleotide sequence ID" value="NZ_LLZG01000058.1"/>
</dbReference>
<gene>
    <name evidence="2" type="ORF">ADL12_10925</name>
</gene>
<protein>
    <submittedName>
        <fullName evidence="2">Antibiotic biosynthesis monooxygenase</fullName>
    </submittedName>
</protein>
<evidence type="ECO:0000259" key="1">
    <source>
        <dbReference type="PROSITE" id="PS51725"/>
    </source>
</evidence>
<dbReference type="PANTHER" id="PTHR33336">
    <property type="entry name" value="QUINOL MONOOXYGENASE YGIN-RELATED"/>
    <property type="match status" value="1"/>
</dbReference>
<dbReference type="AlphaFoldDB" id="A0A0X3VB37"/>
<dbReference type="GO" id="GO:0004497">
    <property type="term" value="F:monooxygenase activity"/>
    <property type="evidence" value="ECO:0007669"/>
    <property type="project" value="UniProtKB-KW"/>
</dbReference>
<proteinExistence type="predicted"/>
<organism evidence="2 3">
    <name type="scientific">Streptomyces regalis</name>
    <dbReference type="NCBI Taxonomy" id="68262"/>
    <lineage>
        <taxon>Bacteria</taxon>
        <taxon>Bacillati</taxon>
        <taxon>Actinomycetota</taxon>
        <taxon>Actinomycetes</taxon>
        <taxon>Kitasatosporales</taxon>
        <taxon>Streptomycetaceae</taxon>
        <taxon>Streptomyces</taxon>
    </lineage>
</organism>
<dbReference type="Proteomes" id="UP000053923">
    <property type="component" value="Unassembled WGS sequence"/>
</dbReference>
<dbReference type="Pfam" id="PF03992">
    <property type="entry name" value="ABM"/>
    <property type="match status" value="1"/>
</dbReference>
<keyword evidence="3" id="KW-1185">Reference proteome</keyword>
<dbReference type="InterPro" id="IPR011008">
    <property type="entry name" value="Dimeric_a/b-barrel"/>
</dbReference>
<dbReference type="SUPFAM" id="SSF54909">
    <property type="entry name" value="Dimeric alpha+beta barrel"/>
    <property type="match status" value="1"/>
</dbReference>
<dbReference type="PANTHER" id="PTHR33336:SF15">
    <property type="entry name" value="ABM DOMAIN-CONTAINING PROTEIN"/>
    <property type="match status" value="1"/>
</dbReference>
<accession>A0A0X3VB37</accession>
<evidence type="ECO:0000313" key="3">
    <source>
        <dbReference type="Proteomes" id="UP000053923"/>
    </source>
</evidence>
<keyword evidence="2" id="KW-0503">Monooxygenase</keyword>
<dbReference type="EMBL" id="LLZG01000058">
    <property type="protein sequence ID" value="KUL41918.1"/>
    <property type="molecule type" value="Genomic_DNA"/>
</dbReference>
<dbReference type="InterPro" id="IPR050744">
    <property type="entry name" value="AI-2_Isomerase_LsrG"/>
</dbReference>
<dbReference type="InterPro" id="IPR007138">
    <property type="entry name" value="ABM_dom"/>
</dbReference>
<dbReference type="PROSITE" id="PS51725">
    <property type="entry name" value="ABM"/>
    <property type="match status" value="1"/>
</dbReference>
<name>A0A0X3VB37_9ACTN</name>
<dbReference type="Gene3D" id="3.30.70.100">
    <property type="match status" value="1"/>
</dbReference>
<comment type="caution">
    <text evidence="2">The sequence shown here is derived from an EMBL/GenBank/DDBJ whole genome shotgun (WGS) entry which is preliminary data.</text>
</comment>
<evidence type="ECO:0000313" key="2">
    <source>
        <dbReference type="EMBL" id="KUL41918.1"/>
    </source>
</evidence>
<keyword evidence="2" id="KW-0560">Oxidoreductase</keyword>